<evidence type="ECO:0000313" key="1">
    <source>
        <dbReference type="EMBL" id="PNT71808.1"/>
    </source>
</evidence>
<dbReference type="InParanoid" id="A0A2K2DC08"/>
<dbReference type="FunCoup" id="A0A2K2DC08">
    <property type="interactions" value="218"/>
</dbReference>
<reference evidence="1" key="2">
    <citation type="submission" date="2017-06" db="EMBL/GenBank/DDBJ databases">
        <title>WGS assembly of Brachypodium distachyon.</title>
        <authorList>
            <consortium name="The International Brachypodium Initiative"/>
            <person name="Lucas S."/>
            <person name="Harmon-Smith M."/>
            <person name="Lail K."/>
            <person name="Tice H."/>
            <person name="Grimwood J."/>
            <person name="Bruce D."/>
            <person name="Barry K."/>
            <person name="Shu S."/>
            <person name="Lindquist E."/>
            <person name="Wang M."/>
            <person name="Pitluck S."/>
            <person name="Vogel J.P."/>
            <person name="Garvin D.F."/>
            <person name="Mockler T.C."/>
            <person name="Schmutz J."/>
            <person name="Rokhsar D."/>
            <person name="Bevan M.W."/>
        </authorList>
    </citation>
    <scope>NUCLEOTIDE SEQUENCE</scope>
    <source>
        <strain evidence="1">Bd21</strain>
    </source>
</reference>
<reference evidence="2" key="3">
    <citation type="submission" date="2018-08" db="UniProtKB">
        <authorList>
            <consortium name="EnsemblPlants"/>
        </authorList>
    </citation>
    <scope>IDENTIFICATION</scope>
    <source>
        <strain evidence="2">cv. Bd21</strain>
    </source>
</reference>
<dbReference type="AlphaFoldDB" id="A0A2K2DC08"/>
<sequence length="276" mass="31491">MRKFVSNLIIEWCDQPQDGSVILFGQKATTPLSKTSLTPSRMSRDPWVVGSIPRSPPPVATLAIVDWMTRAPMSVLARNWIFHVHPRLLKLDGSQIRQQLVGSHPLCDDMCSLLMRRLGQIDAASSKDSKGKRWWKIMEPDFSQVIVLSNIDPLSVQSIHNQFISDAREFNPVTARMYVIPTQIEDCWCVYHFDMLEKCVHVLDPSAGTDGFSNRQLKLHQFVSDKLLTALFVCVKAFYDNWSCGTDGWTRRFPIIISENFKGSVKCATLFFTYIF</sequence>
<name>A0A2K2DC08_BRADI</name>
<evidence type="ECO:0008006" key="4">
    <source>
        <dbReference type="Google" id="ProtNLM"/>
    </source>
</evidence>
<dbReference type="EnsemblPlants" id="PNT71808">
    <property type="protein sequence ID" value="PNT71808"/>
    <property type="gene ID" value="BRADI_2g35724v3"/>
</dbReference>
<dbReference type="OrthoDB" id="693934at2759"/>
<dbReference type="Gramene" id="PNT71808">
    <property type="protein sequence ID" value="PNT71808"/>
    <property type="gene ID" value="BRADI_2g35724v3"/>
</dbReference>
<organism evidence="1">
    <name type="scientific">Brachypodium distachyon</name>
    <name type="common">Purple false brome</name>
    <name type="synonym">Trachynia distachya</name>
    <dbReference type="NCBI Taxonomy" id="15368"/>
    <lineage>
        <taxon>Eukaryota</taxon>
        <taxon>Viridiplantae</taxon>
        <taxon>Streptophyta</taxon>
        <taxon>Embryophyta</taxon>
        <taxon>Tracheophyta</taxon>
        <taxon>Spermatophyta</taxon>
        <taxon>Magnoliopsida</taxon>
        <taxon>Liliopsida</taxon>
        <taxon>Poales</taxon>
        <taxon>Poaceae</taxon>
        <taxon>BOP clade</taxon>
        <taxon>Pooideae</taxon>
        <taxon>Stipodae</taxon>
        <taxon>Brachypodieae</taxon>
        <taxon>Brachypodium</taxon>
    </lineage>
</organism>
<dbReference type="Proteomes" id="UP000008810">
    <property type="component" value="Chromosome 2"/>
</dbReference>
<evidence type="ECO:0000313" key="3">
    <source>
        <dbReference type="Proteomes" id="UP000008810"/>
    </source>
</evidence>
<dbReference type="EMBL" id="CM000881">
    <property type="protein sequence ID" value="PNT71808.1"/>
    <property type="molecule type" value="Genomic_DNA"/>
</dbReference>
<proteinExistence type="predicted"/>
<gene>
    <name evidence="1" type="ORF">BRADI_2g35724v3</name>
</gene>
<keyword evidence="3" id="KW-1185">Reference proteome</keyword>
<reference evidence="1 2" key="1">
    <citation type="journal article" date="2010" name="Nature">
        <title>Genome sequencing and analysis of the model grass Brachypodium distachyon.</title>
        <authorList>
            <consortium name="International Brachypodium Initiative"/>
        </authorList>
    </citation>
    <scope>NUCLEOTIDE SEQUENCE [LARGE SCALE GENOMIC DNA]</scope>
    <source>
        <strain evidence="1 2">Bd21</strain>
    </source>
</reference>
<evidence type="ECO:0000313" key="2">
    <source>
        <dbReference type="EnsemblPlants" id="PNT71808"/>
    </source>
</evidence>
<protein>
    <recommendedName>
        <fullName evidence="4">Ubiquitin-like protease family profile domain-containing protein</fullName>
    </recommendedName>
</protein>
<accession>A0A2K2DC08</accession>